<feature type="transmembrane region" description="Helical" evidence="6">
    <location>
        <begin position="333"/>
        <end position="356"/>
    </location>
</feature>
<comment type="subcellular location">
    <subcellularLocation>
        <location evidence="1">Membrane</location>
        <topology evidence="1">Multi-pass membrane protein</topology>
    </subcellularLocation>
</comment>
<sequence length="489" mass="53649">MEKQIFQMDKKHLIKIIFCFLFIAVFWFIPPIGEITTIGIRTIGVFIGTILLLSIVDTLWPVFLSFILLNLSGVMNLNQILAGSVGNWIITFVVLSFILTFALNKSGFTTRLTVWYMSRKFVSKSPWTFVFAYWGISMIVGMFMDQVPATAFFLAFSGKILKELGYGPKDKFSNMLTMGSVFSVNIGGAATPISHSLAILGMGIYERATGNPISMFYYLAFGIPAAIVMFILLCIVMRFIMHPDTSKFESFDIQKAVGGLKPMDLKEKTTVAIFFGTVILWILPGILGLILTPHPLLTFLNKFSITFWALLAVVVLAVLRINDEPVVNLRETLESGFPWGVIYFISIGVLLGSAVSNEKVGLTEFITTNLTPMVEGISPLVIVIIFALVTTIMTNFSSNVTTITVMTTIATTLALSTNTVHPIAIALTTTMCGSLAYVLPSSFAPIAMLHTDENSDSGTVIRYGSLMVIISSIIVALISYNIVAALMPM</sequence>
<feature type="transmembrane region" description="Helical" evidence="6">
    <location>
        <begin position="176"/>
        <end position="204"/>
    </location>
</feature>
<feature type="transmembrane region" description="Helical" evidence="6">
    <location>
        <begin position="131"/>
        <end position="156"/>
    </location>
</feature>
<evidence type="ECO:0000256" key="3">
    <source>
        <dbReference type="ARBA" id="ARBA00022692"/>
    </source>
</evidence>
<feature type="transmembrane region" description="Helical" evidence="6">
    <location>
        <begin position="460"/>
        <end position="483"/>
    </location>
</feature>
<dbReference type="EMBL" id="SJDU01000029">
    <property type="protein sequence ID" value="TKZ36049.1"/>
    <property type="molecule type" value="Genomic_DNA"/>
</dbReference>
<accession>A0ABY2TTE5</accession>
<name>A0ABY2TTE5_9SPIR</name>
<comment type="caution">
    <text evidence="8">The sequence shown here is derived from an EMBL/GenBank/DDBJ whole genome shotgun (WGS) entry which is preliminary data.</text>
</comment>
<protein>
    <recommendedName>
        <fullName evidence="7">Citrate transporter-like domain-containing protein</fullName>
    </recommendedName>
</protein>
<dbReference type="Proteomes" id="UP000310168">
    <property type="component" value="Unassembled WGS sequence"/>
</dbReference>
<feature type="transmembrane region" description="Helical" evidence="6">
    <location>
        <begin position="376"/>
        <end position="393"/>
    </location>
</feature>
<feature type="transmembrane region" description="Helical" evidence="6">
    <location>
        <begin position="216"/>
        <end position="240"/>
    </location>
</feature>
<feature type="transmembrane region" description="Helical" evidence="6">
    <location>
        <begin position="303"/>
        <end position="321"/>
    </location>
</feature>
<gene>
    <name evidence="8" type="ORF">EZH24_02085</name>
</gene>
<evidence type="ECO:0000256" key="1">
    <source>
        <dbReference type="ARBA" id="ARBA00004141"/>
    </source>
</evidence>
<evidence type="ECO:0000313" key="9">
    <source>
        <dbReference type="Proteomes" id="UP000310168"/>
    </source>
</evidence>
<evidence type="ECO:0000256" key="4">
    <source>
        <dbReference type="ARBA" id="ARBA00022989"/>
    </source>
</evidence>
<reference evidence="8 9" key="1">
    <citation type="journal article" date="2019" name="Anaerobe">
        <title>Brachyspira catarrhinii sp. nov., an anaerobic intestinal spirochaete isolated from vervet monkeys may have been misidentified as Brachyspira aalborgi in previous studies.</title>
        <authorList>
            <person name="Phillips N.D."/>
            <person name="La T."/>
            <person name="Hampson D.J."/>
        </authorList>
    </citation>
    <scope>NUCLEOTIDE SEQUENCE [LARGE SCALE GENOMIC DNA]</scope>
    <source>
        <strain evidence="8 9">Z12</strain>
    </source>
</reference>
<organism evidence="8 9">
    <name type="scientific">Brachyspira catarrhinii</name>
    <dbReference type="NCBI Taxonomy" id="2528966"/>
    <lineage>
        <taxon>Bacteria</taxon>
        <taxon>Pseudomonadati</taxon>
        <taxon>Spirochaetota</taxon>
        <taxon>Spirochaetia</taxon>
        <taxon>Brachyspirales</taxon>
        <taxon>Brachyspiraceae</taxon>
        <taxon>Brachyspira</taxon>
    </lineage>
</organism>
<evidence type="ECO:0000256" key="2">
    <source>
        <dbReference type="ARBA" id="ARBA00022448"/>
    </source>
</evidence>
<feature type="transmembrane region" description="Helical" evidence="6">
    <location>
        <begin position="271"/>
        <end position="291"/>
    </location>
</feature>
<feature type="transmembrane region" description="Helical" evidence="6">
    <location>
        <begin position="12"/>
        <end position="30"/>
    </location>
</feature>
<dbReference type="Pfam" id="PF03600">
    <property type="entry name" value="CitMHS"/>
    <property type="match status" value="1"/>
</dbReference>
<dbReference type="RefSeq" id="WP_137997482.1">
    <property type="nucleotide sequence ID" value="NZ_SJDU01000029.1"/>
</dbReference>
<dbReference type="PANTHER" id="PTHR10283">
    <property type="entry name" value="SOLUTE CARRIER FAMILY 13 MEMBER"/>
    <property type="match status" value="1"/>
</dbReference>
<feature type="transmembrane region" description="Helical" evidence="6">
    <location>
        <begin position="80"/>
        <end position="103"/>
    </location>
</feature>
<dbReference type="InterPro" id="IPR004680">
    <property type="entry name" value="Cit_transptr-like_dom"/>
</dbReference>
<evidence type="ECO:0000256" key="5">
    <source>
        <dbReference type="ARBA" id="ARBA00023136"/>
    </source>
</evidence>
<keyword evidence="3 6" id="KW-0812">Transmembrane</keyword>
<keyword evidence="5 6" id="KW-0472">Membrane</keyword>
<keyword evidence="9" id="KW-1185">Reference proteome</keyword>
<feature type="transmembrane region" description="Helical" evidence="6">
    <location>
        <begin position="423"/>
        <end position="448"/>
    </location>
</feature>
<evidence type="ECO:0000259" key="7">
    <source>
        <dbReference type="Pfam" id="PF03600"/>
    </source>
</evidence>
<feature type="domain" description="Citrate transporter-like" evidence="7">
    <location>
        <begin position="52"/>
        <end position="429"/>
    </location>
</feature>
<evidence type="ECO:0000256" key="6">
    <source>
        <dbReference type="SAM" id="Phobius"/>
    </source>
</evidence>
<keyword evidence="2" id="KW-0813">Transport</keyword>
<proteinExistence type="predicted"/>
<feature type="transmembrane region" description="Helical" evidence="6">
    <location>
        <begin position="42"/>
        <end position="68"/>
    </location>
</feature>
<evidence type="ECO:0000313" key="8">
    <source>
        <dbReference type="EMBL" id="TKZ36049.1"/>
    </source>
</evidence>
<keyword evidence="4 6" id="KW-1133">Transmembrane helix</keyword>